<dbReference type="Proteomes" id="UP000091857">
    <property type="component" value="Chromosome 13"/>
</dbReference>
<evidence type="ECO:0000313" key="1">
    <source>
        <dbReference type="EMBL" id="KAG8639921.1"/>
    </source>
</evidence>
<dbReference type="EMBL" id="CM004399">
    <property type="protein sequence ID" value="KAG8639921.1"/>
    <property type="molecule type" value="Genomic_DNA"/>
</dbReference>
<protein>
    <submittedName>
        <fullName evidence="1">Uncharacterized protein</fullName>
    </submittedName>
</protein>
<proteinExistence type="predicted"/>
<evidence type="ECO:0000313" key="2">
    <source>
        <dbReference type="Proteomes" id="UP000091857"/>
    </source>
</evidence>
<reference evidence="2" key="1">
    <citation type="journal article" date="2016" name="Nat. Biotechnol.">
        <title>Sequencing wild and cultivated cassava and related species reveals extensive interspecific hybridization and genetic diversity.</title>
        <authorList>
            <person name="Bredeson J.V."/>
            <person name="Lyons J.B."/>
            <person name="Prochnik S.E."/>
            <person name="Wu G.A."/>
            <person name="Ha C.M."/>
            <person name="Edsinger-Gonzales E."/>
            <person name="Grimwood J."/>
            <person name="Schmutz J."/>
            <person name="Rabbi I.Y."/>
            <person name="Egesi C."/>
            <person name="Nauluvula P."/>
            <person name="Lebot V."/>
            <person name="Ndunguru J."/>
            <person name="Mkamilo G."/>
            <person name="Bart R.S."/>
            <person name="Setter T.L."/>
            <person name="Gleadow R.M."/>
            <person name="Kulakow P."/>
            <person name="Ferguson M.E."/>
            <person name="Rounsley S."/>
            <person name="Rokhsar D.S."/>
        </authorList>
    </citation>
    <scope>NUCLEOTIDE SEQUENCE [LARGE SCALE GENOMIC DNA]</scope>
    <source>
        <strain evidence="2">cv. AM560-2</strain>
    </source>
</reference>
<comment type="caution">
    <text evidence="1">The sequence shown here is derived from an EMBL/GenBank/DDBJ whole genome shotgun (WGS) entry which is preliminary data.</text>
</comment>
<organism evidence="1 2">
    <name type="scientific">Manihot esculenta</name>
    <name type="common">Cassava</name>
    <name type="synonym">Jatropha manihot</name>
    <dbReference type="NCBI Taxonomy" id="3983"/>
    <lineage>
        <taxon>Eukaryota</taxon>
        <taxon>Viridiplantae</taxon>
        <taxon>Streptophyta</taxon>
        <taxon>Embryophyta</taxon>
        <taxon>Tracheophyta</taxon>
        <taxon>Spermatophyta</taxon>
        <taxon>Magnoliopsida</taxon>
        <taxon>eudicotyledons</taxon>
        <taxon>Gunneridae</taxon>
        <taxon>Pentapetalae</taxon>
        <taxon>rosids</taxon>
        <taxon>fabids</taxon>
        <taxon>Malpighiales</taxon>
        <taxon>Euphorbiaceae</taxon>
        <taxon>Crotonoideae</taxon>
        <taxon>Manihoteae</taxon>
        <taxon>Manihot</taxon>
    </lineage>
</organism>
<name>A0ACB7GJ42_MANES</name>
<accession>A0ACB7GJ42</accession>
<sequence length="227" mass="25657">MMIMAKLSLMRTISLASAFRIFHSPLLMGTIHSPTLLFTCSFHSSSSSRSASKRTHKDASLKSKFYSASFRDLDDALASFNHIILFHPLPSIDKFGRFLSALVRIKQYHTVVSLFRKIELLRISHNVYSLNILINCYCRLHHVDFAFSILGKFLKLGVKPDIVTFNTLIDGLCKEGKINRAVDFFNHVVARGYEPVVNTYNVIVNGLCKFGETNLAIGLLRGMVERL</sequence>
<keyword evidence="2" id="KW-1185">Reference proteome</keyword>
<gene>
    <name evidence="1" type="ORF">MANES_13G005400v8</name>
</gene>